<proteinExistence type="predicted"/>
<protein>
    <submittedName>
        <fullName evidence="1">Uncharacterized protein</fullName>
    </submittedName>
</protein>
<gene>
    <name evidence="1" type="ORF">EVA_09644</name>
</gene>
<accession>J9CQ42</accession>
<dbReference type="EMBL" id="AMCI01002624">
    <property type="protein sequence ID" value="EJX02251.1"/>
    <property type="molecule type" value="Genomic_DNA"/>
</dbReference>
<name>J9CQ42_9ZZZZ</name>
<dbReference type="AlphaFoldDB" id="J9CQ42"/>
<reference evidence="1" key="1">
    <citation type="journal article" date="2012" name="PLoS ONE">
        <title>Gene sets for utilization of primary and secondary nutrition supplies in the distal gut of endangered iberian lynx.</title>
        <authorList>
            <person name="Alcaide M."/>
            <person name="Messina E."/>
            <person name="Richter M."/>
            <person name="Bargiela R."/>
            <person name="Peplies J."/>
            <person name="Huws S.A."/>
            <person name="Newbold C.J."/>
            <person name="Golyshin P.N."/>
            <person name="Simon M.A."/>
            <person name="Lopez G."/>
            <person name="Yakimov M.M."/>
            <person name="Ferrer M."/>
        </authorList>
    </citation>
    <scope>NUCLEOTIDE SEQUENCE</scope>
</reference>
<evidence type="ECO:0000313" key="1">
    <source>
        <dbReference type="EMBL" id="EJX02251.1"/>
    </source>
</evidence>
<comment type="caution">
    <text evidence="1">The sequence shown here is derived from an EMBL/GenBank/DDBJ whole genome shotgun (WGS) entry which is preliminary data.</text>
</comment>
<sequence>MIFINSVILPYESGVFYVTEYKFEYIPIFLLNKISKWQNYFNCKLNCNS</sequence>
<organism evidence="1">
    <name type="scientific">gut metagenome</name>
    <dbReference type="NCBI Taxonomy" id="749906"/>
    <lineage>
        <taxon>unclassified sequences</taxon>
        <taxon>metagenomes</taxon>
        <taxon>organismal metagenomes</taxon>
    </lineage>
</organism>